<proteinExistence type="predicted"/>
<accession>A0A834US99</accession>
<dbReference type="AlphaFoldDB" id="A0A834US99"/>
<protein>
    <submittedName>
        <fullName evidence="1">Uncharacterized protein</fullName>
    </submittedName>
</protein>
<dbReference type="EMBL" id="WJEC01006981">
    <property type="protein sequence ID" value="KAF7470776.1"/>
    <property type="molecule type" value="Genomic_DNA"/>
</dbReference>
<name>A0A834US99_MARMO</name>
<evidence type="ECO:0000313" key="2">
    <source>
        <dbReference type="Proteomes" id="UP000662637"/>
    </source>
</evidence>
<sequence length="95" mass="10294">MPFLLQTPALFAFGFGVPHNLKNQCGSVLTESSGCSWQRLRSARLPPGSFSPSRSAGPADPLAASPPGFQLLMLQTIKYGSTELRKRLKPGLFFN</sequence>
<gene>
    <name evidence="1" type="ORF">GHT09_017907</name>
</gene>
<reference evidence="1" key="1">
    <citation type="submission" date="2020-08" db="EMBL/GenBank/DDBJ databases">
        <authorList>
            <person name="Shumante A."/>
            <person name="Zimin A.V."/>
            <person name="Puiu D."/>
            <person name="Salzberg S.L."/>
        </authorList>
    </citation>
    <scope>NUCLEOTIDE SEQUENCE</scope>
    <source>
        <strain evidence="1">WC2-LM</strain>
        <tissue evidence="1">Liver</tissue>
    </source>
</reference>
<evidence type="ECO:0000313" key="1">
    <source>
        <dbReference type="EMBL" id="KAF7470776.1"/>
    </source>
</evidence>
<comment type="caution">
    <text evidence="1">The sequence shown here is derived from an EMBL/GenBank/DDBJ whole genome shotgun (WGS) entry which is preliminary data.</text>
</comment>
<dbReference type="Proteomes" id="UP000662637">
    <property type="component" value="Unassembled WGS sequence"/>
</dbReference>
<organism evidence="1 2">
    <name type="scientific">Marmota monax</name>
    <name type="common">Woodchuck</name>
    <dbReference type="NCBI Taxonomy" id="9995"/>
    <lineage>
        <taxon>Eukaryota</taxon>
        <taxon>Metazoa</taxon>
        <taxon>Chordata</taxon>
        <taxon>Craniata</taxon>
        <taxon>Vertebrata</taxon>
        <taxon>Euteleostomi</taxon>
        <taxon>Mammalia</taxon>
        <taxon>Eutheria</taxon>
        <taxon>Euarchontoglires</taxon>
        <taxon>Glires</taxon>
        <taxon>Rodentia</taxon>
        <taxon>Sciuromorpha</taxon>
        <taxon>Sciuridae</taxon>
        <taxon>Xerinae</taxon>
        <taxon>Marmotini</taxon>
        <taxon>Marmota</taxon>
    </lineage>
</organism>